<dbReference type="OrthoDB" id="9789463at2"/>
<dbReference type="AlphaFoldDB" id="A0A0W0RUH8"/>
<keyword evidence="7" id="KW-0564">Palmitate</keyword>
<keyword evidence="10 11" id="KW-0449">Lipoprotein</keyword>
<dbReference type="PANTHER" id="PTHR34933">
    <property type="entry name" value="FLAGELLAR L-RING PROTEIN"/>
    <property type="match status" value="1"/>
</dbReference>
<dbReference type="RefSeq" id="WP_058458822.1">
    <property type="nucleotide sequence ID" value="NZ_CAAAIY010000012.1"/>
</dbReference>
<gene>
    <name evidence="11 13" type="primary">flgH</name>
    <name evidence="13" type="ORF">Lboz_1147</name>
</gene>
<dbReference type="InterPro" id="IPR000527">
    <property type="entry name" value="Flag_Lring"/>
</dbReference>
<comment type="similarity">
    <text evidence="3 11">Belongs to the FlgH family.</text>
</comment>
<dbReference type="HAMAP" id="MF_00415">
    <property type="entry name" value="FlgH"/>
    <property type="match status" value="1"/>
</dbReference>
<dbReference type="PROSITE" id="PS51257">
    <property type="entry name" value="PROKAR_LIPOPROTEIN"/>
    <property type="match status" value="1"/>
</dbReference>
<keyword evidence="9 11" id="KW-0998">Cell outer membrane</keyword>
<feature type="region of interest" description="Disordered" evidence="12">
    <location>
        <begin position="24"/>
        <end position="46"/>
    </location>
</feature>
<keyword evidence="8 11" id="KW-0975">Bacterial flagellum</keyword>
<organism evidence="13 14">
    <name type="scientific">Legionella bozemanae</name>
    <name type="common">Fluoribacter bozemanae</name>
    <dbReference type="NCBI Taxonomy" id="447"/>
    <lineage>
        <taxon>Bacteria</taxon>
        <taxon>Pseudomonadati</taxon>
        <taxon>Pseudomonadota</taxon>
        <taxon>Gammaproteobacteria</taxon>
        <taxon>Legionellales</taxon>
        <taxon>Legionellaceae</taxon>
        <taxon>Legionella</taxon>
    </lineage>
</organism>
<evidence type="ECO:0000256" key="5">
    <source>
        <dbReference type="ARBA" id="ARBA00022729"/>
    </source>
</evidence>
<evidence type="ECO:0000256" key="4">
    <source>
        <dbReference type="ARBA" id="ARBA00011439"/>
    </source>
</evidence>
<reference evidence="13 14" key="1">
    <citation type="submission" date="2015-11" db="EMBL/GenBank/DDBJ databases">
        <title>Genomic analysis of 38 Legionella species identifies large and diverse effector repertoires.</title>
        <authorList>
            <person name="Burstein D."/>
            <person name="Amaro F."/>
            <person name="Zusman T."/>
            <person name="Lifshitz Z."/>
            <person name="Cohen O."/>
            <person name="Gilbert J.A."/>
            <person name="Pupko T."/>
            <person name="Shuman H.A."/>
            <person name="Segal G."/>
        </authorList>
    </citation>
    <scope>NUCLEOTIDE SEQUENCE [LARGE SCALE GENOMIC DNA]</scope>
    <source>
        <strain evidence="13 14">WIGA</strain>
    </source>
</reference>
<evidence type="ECO:0000256" key="1">
    <source>
        <dbReference type="ARBA" id="ARBA00002591"/>
    </source>
</evidence>
<dbReference type="GO" id="GO:0003774">
    <property type="term" value="F:cytoskeletal motor activity"/>
    <property type="evidence" value="ECO:0007669"/>
    <property type="project" value="InterPro"/>
</dbReference>
<keyword evidence="6 11" id="KW-0472">Membrane</keyword>
<accession>A0A0W0RUH8</accession>
<keyword evidence="14" id="KW-1185">Reference proteome</keyword>
<keyword evidence="13" id="KW-0966">Cell projection</keyword>
<proteinExistence type="inferred from homology"/>
<dbReference type="GO" id="GO:0009427">
    <property type="term" value="C:bacterial-type flagellum basal body, distal rod, L ring"/>
    <property type="evidence" value="ECO:0007669"/>
    <property type="project" value="InterPro"/>
</dbReference>
<evidence type="ECO:0000256" key="8">
    <source>
        <dbReference type="ARBA" id="ARBA00023143"/>
    </source>
</evidence>
<keyword evidence="5 11" id="KW-0732">Signal</keyword>
<dbReference type="GO" id="GO:0009279">
    <property type="term" value="C:cell outer membrane"/>
    <property type="evidence" value="ECO:0007669"/>
    <property type="project" value="UniProtKB-SubCell"/>
</dbReference>
<evidence type="ECO:0000256" key="9">
    <source>
        <dbReference type="ARBA" id="ARBA00023237"/>
    </source>
</evidence>
<evidence type="ECO:0000256" key="7">
    <source>
        <dbReference type="ARBA" id="ARBA00023139"/>
    </source>
</evidence>
<comment type="subcellular location">
    <subcellularLocation>
        <location evidence="11">Cell outer membrane</location>
        <topology evidence="11">Lipid-anchor</topology>
    </subcellularLocation>
    <subcellularLocation>
        <location evidence="11">Bacterial flagellum basal body</location>
    </subcellularLocation>
    <subcellularLocation>
        <location evidence="2">Membrane</location>
        <topology evidence="2">Lipid-anchor</topology>
    </subcellularLocation>
</comment>
<dbReference type="EMBL" id="LNXU01000013">
    <property type="protein sequence ID" value="KTC74748.1"/>
    <property type="molecule type" value="Genomic_DNA"/>
</dbReference>
<evidence type="ECO:0000313" key="14">
    <source>
        <dbReference type="Proteomes" id="UP000054695"/>
    </source>
</evidence>
<dbReference type="Pfam" id="PF02107">
    <property type="entry name" value="FlgH"/>
    <property type="match status" value="1"/>
</dbReference>
<evidence type="ECO:0000256" key="6">
    <source>
        <dbReference type="ARBA" id="ARBA00023136"/>
    </source>
</evidence>
<dbReference type="PANTHER" id="PTHR34933:SF1">
    <property type="entry name" value="FLAGELLAR L-RING PROTEIN"/>
    <property type="match status" value="1"/>
</dbReference>
<evidence type="ECO:0000256" key="3">
    <source>
        <dbReference type="ARBA" id="ARBA00006929"/>
    </source>
</evidence>
<evidence type="ECO:0000256" key="11">
    <source>
        <dbReference type="HAMAP-Rule" id="MF_00415"/>
    </source>
</evidence>
<dbReference type="PRINTS" id="PR01008">
    <property type="entry name" value="FLGLRINGFLGH"/>
</dbReference>
<keyword evidence="13" id="KW-0969">Cilium</keyword>
<dbReference type="PATRIC" id="fig|447.4.peg.1229"/>
<name>A0A0W0RUH8_LEGBO</name>
<dbReference type="STRING" id="447.Lboz_1147"/>
<sequence length="230" mass="25164">MKLFNLLVISSVVMLMSGCELLNPPQRGKDPEFAPTYPTTPDPKELRKESGAIYSAETALPLFETPRARHAGDIITVFLVESTNASKNATLQQMKTDTNVVKNKLFLGRPISFGSGYSMDFDLNNQRQFNGSAQAVQNNKLAGSISVTVAQVLANGNMVVQGEKWVKIDQGEEYVRVSGIIRPQDVRADNSITSDRLANARIAYGGTGQVNNTNAQGWLARIMWGPLFPT</sequence>
<evidence type="ECO:0000313" key="13">
    <source>
        <dbReference type="EMBL" id="KTC74748.1"/>
    </source>
</evidence>
<comment type="subunit">
    <text evidence="4 11">The basal body constitutes a major portion of the flagellar organelle and consists of four rings (L,P,S, and M) mounted on a central rod.</text>
</comment>
<dbReference type="GO" id="GO:0071973">
    <property type="term" value="P:bacterial-type flagellum-dependent cell motility"/>
    <property type="evidence" value="ECO:0007669"/>
    <property type="project" value="InterPro"/>
</dbReference>
<evidence type="ECO:0000256" key="10">
    <source>
        <dbReference type="ARBA" id="ARBA00023288"/>
    </source>
</evidence>
<dbReference type="Proteomes" id="UP000054695">
    <property type="component" value="Unassembled WGS sequence"/>
</dbReference>
<evidence type="ECO:0000256" key="2">
    <source>
        <dbReference type="ARBA" id="ARBA00004635"/>
    </source>
</evidence>
<protein>
    <recommendedName>
        <fullName evidence="11">Flagellar L-ring protein</fullName>
    </recommendedName>
    <alternativeName>
        <fullName evidence="11">Basal body L-ring protein</fullName>
    </alternativeName>
</protein>
<keyword evidence="13" id="KW-0282">Flagellum</keyword>
<evidence type="ECO:0000256" key="12">
    <source>
        <dbReference type="SAM" id="MobiDB-lite"/>
    </source>
</evidence>
<comment type="caution">
    <text evidence="13">The sequence shown here is derived from an EMBL/GenBank/DDBJ whole genome shotgun (WGS) entry which is preliminary data.</text>
</comment>
<comment type="function">
    <text evidence="1 11">Assembles around the rod to form the L-ring and probably protects the motor/basal body from shearing forces during rotation.</text>
</comment>